<dbReference type="Proteomes" id="UP000028073">
    <property type="component" value="Unassembled WGS sequence"/>
</dbReference>
<dbReference type="OrthoDB" id="5622860at2"/>
<accession>A0A081NMM9</accession>
<dbReference type="eggNOG" id="ENOG502Z8QE">
    <property type="taxonomic scope" value="Bacteria"/>
</dbReference>
<reference evidence="1 2" key="1">
    <citation type="submission" date="2014-06" db="EMBL/GenBank/DDBJ databases">
        <title>Whole Genome Sequences of Three Symbiotic Endozoicomonas Bacteria.</title>
        <authorList>
            <person name="Neave M.J."/>
            <person name="Apprill A."/>
            <person name="Voolstra C.R."/>
        </authorList>
    </citation>
    <scope>NUCLEOTIDE SEQUENCE [LARGE SCALE GENOMIC DNA]</scope>
    <source>
        <strain evidence="1 2">DSM 25634</strain>
    </source>
</reference>
<dbReference type="STRING" id="1137799.GZ78_07435"/>
<sequence length="401" mass="45038">MKATTFSYVLPLPFKDLMVMKKVLTASAALLATAAVYGDWTSEDGSLTLGGDIEINTDYVDIKKAKIHPKDTGVNDGGKIADDSRFLLDVQWFTRRDERDYITAKAQPLIRTDGTFSVDDSYLALGQEKLWEFQIGRYEAMELFSMGKDTVAYIAAGADTLGQGVYYYKGHEGRGRRDKMGQARLAGETSNWDVEVSTAYGDAADMLAGSNDYLKAHNLQGEFQSDDNSFVIRPAVKYTSDSGFFNISAGVEFDASRDKVHIMVVRGEDEATRKELAEYDLSERVGGAIRTEFMIREDLPLRLSGAYQKLKDIWKVYHFNVNFEYKQFGLGLSLVKNDFDKENLEDTSSYMLYTAYTLPIMDFDNATLSLGASYSETDNAYGYKDNKEKTGAVRAQINYYF</sequence>
<dbReference type="AlphaFoldDB" id="A0A081NMM9"/>
<protein>
    <recommendedName>
        <fullName evidence="3">Porin domain-containing protein</fullName>
    </recommendedName>
</protein>
<dbReference type="Pfam" id="PF16966">
    <property type="entry name" value="Porin_8"/>
    <property type="match status" value="1"/>
</dbReference>
<dbReference type="RefSeq" id="WP_034833696.1">
    <property type="nucleotide sequence ID" value="NZ_JOKH01000001.1"/>
</dbReference>
<dbReference type="EMBL" id="JOKH01000001">
    <property type="protein sequence ID" value="KEQ19702.1"/>
    <property type="molecule type" value="Genomic_DNA"/>
</dbReference>
<evidence type="ECO:0000313" key="2">
    <source>
        <dbReference type="Proteomes" id="UP000028073"/>
    </source>
</evidence>
<dbReference type="InterPro" id="IPR016963">
    <property type="entry name" value="Glycoporin_RafY"/>
</dbReference>
<name>A0A081NMM9_9GAMM</name>
<evidence type="ECO:0000313" key="1">
    <source>
        <dbReference type="EMBL" id="KEQ19702.1"/>
    </source>
</evidence>
<evidence type="ECO:0008006" key="3">
    <source>
        <dbReference type="Google" id="ProtNLM"/>
    </source>
</evidence>
<gene>
    <name evidence="1" type="ORF">GZ78_07435</name>
</gene>
<comment type="caution">
    <text evidence="1">The sequence shown here is derived from an EMBL/GenBank/DDBJ whole genome shotgun (WGS) entry which is preliminary data.</text>
</comment>
<organism evidence="1 2">
    <name type="scientific">Endozoicomonas numazuensis</name>
    <dbReference type="NCBI Taxonomy" id="1137799"/>
    <lineage>
        <taxon>Bacteria</taxon>
        <taxon>Pseudomonadati</taxon>
        <taxon>Pseudomonadota</taxon>
        <taxon>Gammaproteobacteria</taxon>
        <taxon>Oceanospirillales</taxon>
        <taxon>Endozoicomonadaceae</taxon>
        <taxon>Endozoicomonas</taxon>
    </lineage>
</organism>
<keyword evidence="2" id="KW-1185">Reference proteome</keyword>
<proteinExistence type="predicted"/>
<dbReference type="SUPFAM" id="SSF56935">
    <property type="entry name" value="Porins"/>
    <property type="match status" value="1"/>
</dbReference>